<name>A0ACC2L7A8_PERAE</name>
<protein>
    <submittedName>
        <fullName evidence="1">Uncharacterized protein</fullName>
    </submittedName>
</protein>
<comment type="caution">
    <text evidence="1">The sequence shown here is derived from an EMBL/GenBank/DDBJ whole genome shotgun (WGS) entry which is preliminary data.</text>
</comment>
<dbReference type="EMBL" id="CM056815">
    <property type="protein sequence ID" value="KAJ8629227.1"/>
    <property type="molecule type" value="Genomic_DNA"/>
</dbReference>
<proteinExistence type="predicted"/>
<sequence length="787" mass="89906">MGRKSADNSEEQPILLDHEGEAEKSIDQRDLVVDIEAGNVNNKNGNATIYNNNELWRGSSYEFWKDNNRDGSGISHLGNSIESGESNFQHWPLHDDPQSKLIGQFLHKQKASGDISLDMDLEMDELRHDHPLPSLLENSSRRQSLSPKELKVSFQDPSMQQFEITSVPVRQSKYDSSEDEDGESERGGRKQNRIPMNSGEVLKRTSNASSRRNSGILQTKNKSRLMDPPPSLKDEAKKSGKTTKSGQVKLVKSGILKSGVLGRIEEDNEDPFLGEDLPERFKQEKLGAATILQWLSLFVILAALVCSLTVPFLTLKMVWDLHLWKWVVMVLVLICGRLVSVWGIRIVVYLIGRNLLLRKRILYFVYGVRKAVQNCLWLGLVLIAWNYIFDKKVERKMKNKILPIVTKILVCLLTLSGPPLIERRNIQEEGEKLMDEVQKLKNAGAKMPADLKSAAFTSGRVNIVRHGVLSTLDERIQDENHEDESAMQIRSEYEAKAAVKKIFHNVAKPGSKYIYLVDLMRFMREDEATKAINLFDGANENNRVNAFRERRALSLTLNDTKTAVNKLHNMVNIAVAIILVVIWLLILGIATTHLLVVISSETLLLVFVFGNACKTVFEAIVLLFATHPFDFGVRCEVDGVQMIVEEMNILTTVFLRHDNKKIIYPNSLLATKLISNFYRSPDMGEAVEFCIHVSTPVEKVATMKKRIKGYIERKQEHWHPNPTVLVKDVEDMNKLKIEVWLKHRMNYQDMHERWVRRASLVEEMVKVLRELDIEYRLPPRHQCPKHA</sequence>
<keyword evidence="2" id="KW-1185">Reference proteome</keyword>
<organism evidence="1 2">
    <name type="scientific">Persea americana</name>
    <name type="common">Avocado</name>
    <dbReference type="NCBI Taxonomy" id="3435"/>
    <lineage>
        <taxon>Eukaryota</taxon>
        <taxon>Viridiplantae</taxon>
        <taxon>Streptophyta</taxon>
        <taxon>Embryophyta</taxon>
        <taxon>Tracheophyta</taxon>
        <taxon>Spermatophyta</taxon>
        <taxon>Magnoliopsida</taxon>
        <taxon>Magnoliidae</taxon>
        <taxon>Laurales</taxon>
        <taxon>Lauraceae</taxon>
        <taxon>Persea</taxon>
    </lineage>
</organism>
<accession>A0ACC2L7A8</accession>
<gene>
    <name evidence="1" type="ORF">MRB53_022550</name>
</gene>
<evidence type="ECO:0000313" key="2">
    <source>
        <dbReference type="Proteomes" id="UP001234297"/>
    </source>
</evidence>
<reference evidence="1 2" key="1">
    <citation type="journal article" date="2022" name="Hortic Res">
        <title>A haplotype resolved chromosomal level avocado genome allows analysis of novel avocado genes.</title>
        <authorList>
            <person name="Nath O."/>
            <person name="Fletcher S.J."/>
            <person name="Hayward A."/>
            <person name="Shaw L.M."/>
            <person name="Masouleh A.K."/>
            <person name="Furtado A."/>
            <person name="Henry R.J."/>
            <person name="Mitter N."/>
        </authorList>
    </citation>
    <scope>NUCLEOTIDE SEQUENCE [LARGE SCALE GENOMIC DNA]</scope>
    <source>
        <strain evidence="2">cv. Hass</strain>
    </source>
</reference>
<evidence type="ECO:0000313" key="1">
    <source>
        <dbReference type="EMBL" id="KAJ8629227.1"/>
    </source>
</evidence>
<dbReference type="Proteomes" id="UP001234297">
    <property type="component" value="Chromosome 7"/>
</dbReference>